<feature type="domain" description="CzcB-like barrel-sandwich hybrid" evidence="6">
    <location>
        <begin position="73"/>
        <end position="209"/>
    </location>
</feature>
<dbReference type="EMBL" id="JBELQA010000010">
    <property type="protein sequence ID" value="MFL9832288.1"/>
    <property type="molecule type" value="Genomic_DNA"/>
</dbReference>
<dbReference type="Pfam" id="PF25967">
    <property type="entry name" value="RND-MFP_C"/>
    <property type="match status" value="1"/>
</dbReference>
<comment type="similarity">
    <text evidence="1">Belongs to the membrane fusion protein (MFP) (TC 8.A.1) family.</text>
</comment>
<dbReference type="InterPro" id="IPR058647">
    <property type="entry name" value="BSH_CzcB-like"/>
</dbReference>
<sequence length="376" mass="42028">MKNTILLSITLILLICGCAKNKEEEKATVEKFCLTPKLKEKISIETAQLLPVTESFSLTGNVAYNADDVVQFSSLVNGLITTTFFSLGDYVKKGQILAEIKSTELNSLQAEHKSLKSQLLVAKRKLQATQSMYENEIASQSDLIQGQSEVDVLKSSIDNVEQNLALYSASGEKSVFQIKAPVNGYIVSKNMSPGTQINDNEGSLFTISNLSKVWVMVNIYSTNLKDVHEGMDVKITTPAYPDQTFDGKIDKLSQVFQSDEHVLKARIVMDNSNLKLKPGLTVDVLINKKVNQKDMVAVPAKTLIFDNNQNYVLIYKDDCHLERRQITPTIKNKDFIYFENGLDAGEKVIVKNHLLISEQLKDNELKSGNKNQLRQD</sequence>
<protein>
    <submittedName>
        <fullName evidence="7">Efflux RND transporter periplasmic adaptor subunit</fullName>
    </submittedName>
</protein>
<dbReference type="Gene3D" id="2.40.30.170">
    <property type="match status" value="1"/>
</dbReference>
<dbReference type="RefSeq" id="WP_408082736.1">
    <property type="nucleotide sequence ID" value="NZ_JBELQA010000010.1"/>
</dbReference>
<evidence type="ECO:0000256" key="1">
    <source>
        <dbReference type="ARBA" id="ARBA00009477"/>
    </source>
</evidence>
<dbReference type="PANTHER" id="PTHR30097:SF4">
    <property type="entry name" value="SLR6042 PROTEIN"/>
    <property type="match status" value="1"/>
</dbReference>
<feature type="domain" description="CusB-like beta-barrel" evidence="4">
    <location>
        <begin position="212"/>
        <end position="288"/>
    </location>
</feature>
<keyword evidence="8" id="KW-1185">Reference proteome</keyword>
<proteinExistence type="inferred from homology"/>
<name>A0ABW8XWK2_9FLAO</name>
<dbReference type="Pfam" id="PF25973">
    <property type="entry name" value="BSH_CzcB"/>
    <property type="match status" value="1"/>
</dbReference>
<feature type="domain" description="Multidrug resistance protein MdtA-like C-terminal permuted SH3" evidence="5">
    <location>
        <begin position="296"/>
        <end position="351"/>
    </location>
</feature>
<dbReference type="PROSITE" id="PS51257">
    <property type="entry name" value="PROKAR_LIPOPROTEIN"/>
    <property type="match status" value="1"/>
</dbReference>
<dbReference type="InterPro" id="IPR058627">
    <property type="entry name" value="MdtA-like_C"/>
</dbReference>
<dbReference type="Pfam" id="PF25954">
    <property type="entry name" value="Beta-barrel_RND_2"/>
    <property type="match status" value="1"/>
</dbReference>
<dbReference type="Gene3D" id="2.40.50.100">
    <property type="match status" value="1"/>
</dbReference>
<evidence type="ECO:0000259" key="6">
    <source>
        <dbReference type="Pfam" id="PF25973"/>
    </source>
</evidence>
<organism evidence="7 8">
    <name type="scientific">Flavobacterium plantiphilum</name>
    <dbReference type="NCBI Taxonomy" id="3163297"/>
    <lineage>
        <taxon>Bacteria</taxon>
        <taxon>Pseudomonadati</taxon>
        <taxon>Bacteroidota</taxon>
        <taxon>Flavobacteriia</taxon>
        <taxon>Flavobacteriales</taxon>
        <taxon>Flavobacteriaceae</taxon>
        <taxon>Flavobacterium</taxon>
    </lineage>
</organism>
<dbReference type="InterPro" id="IPR006143">
    <property type="entry name" value="RND_pump_MFP"/>
</dbReference>
<evidence type="ECO:0000256" key="3">
    <source>
        <dbReference type="SAM" id="Coils"/>
    </source>
</evidence>
<dbReference type="Proteomes" id="UP001629260">
    <property type="component" value="Unassembled WGS sequence"/>
</dbReference>
<dbReference type="InterPro" id="IPR051909">
    <property type="entry name" value="MFP_Cation_Efflux"/>
</dbReference>
<dbReference type="InterPro" id="IPR058792">
    <property type="entry name" value="Beta-barrel_RND_2"/>
</dbReference>
<evidence type="ECO:0000313" key="7">
    <source>
        <dbReference type="EMBL" id="MFL9832288.1"/>
    </source>
</evidence>
<dbReference type="PANTHER" id="PTHR30097">
    <property type="entry name" value="CATION EFFLUX SYSTEM PROTEIN CUSB"/>
    <property type="match status" value="1"/>
</dbReference>
<dbReference type="SUPFAM" id="SSF111369">
    <property type="entry name" value="HlyD-like secretion proteins"/>
    <property type="match status" value="1"/>
</dbReference>
<evidence type="ECO:0000313" key="8">
    <source>
        <dbReference type="Proteomes" id="UP001629260"/>
    </source>
</evidence>
<dbReference type="NCBIfam" id="TIGR01730">
    <property type="entry name" value="RND_mfp"/>
    <property type="match status" value="1"/>
</dbReference>
<gene>
    <name evidence="7" type="ORF">ABS764_15660</name>
</gene>
<evidence type="ECO:0000256" key="2">
    <source>
        <dbReference type="ARBA" id="ARBA00022448"/>
    </source>
</evidence>
<dbReference type="Gene3D" id="2.40.420.20">
    <property type="match status" value="1"/>
</dbReference>
<keyword evidence="2" id="KW-0813">Transport</keyword>
<keyword evidence="3" id="KW-0175">Coiled coil</keyword>
<comment type="caution">
    <text evidence="7">The sequence shown here is derived from an EMBL/GenBank/DDBJ whole genome shotgun (WGS) entry which is preliminary data.</text>
</comment>
<evidence type="ECO:0000259" key="4">
    <source>
        <dbReference type="Pfam" id="PF25954"/>
    </source>
</evidence>
<accession>A0ABW8XWK2</accession>
<reference evidence="7 8" key="1">
    <citation type="submission" date="2024-06" db="EMBL/GenBank/DDBJ databases">
        <authorList>
            <person name="Kaempfer P."/>
            <person name="Viver T."/>
        </authorList>
    </citation>
    <scope>NUCLEOTIDE SEQUENCE [LARGE SCALE GENOMIC DNA]</scope>
    <source>
        <strain evidence="7 8">ST-87</strain>
    </source>
</reference>
<evidence type="ECO:0000259" key="5">
    <source>
        <dbReference type="Pfam" id="PF25967"/>
    </source>
</evidence>
<feature type="coiled-coil region" evidence="3">
    <location>
        <begin position="98"/>
        <end position="125"/>
    </location>
</feature>